<gene>
    <name evidence="3" type="ORF">B843_05670</name>
</gene>
<dbReference type="PATRIC" id="fig|1224164.3.peg.1134"/>
<name>W5Y0S2_9CORY</name>
<evidence type="ECO:0000259" key="2">
    <source>
        <dbReference type="PROSITE" id="PS50966"/>
    </source>
</evidence>
<accession>W5Y0S2</accession>
<sequence>MSEENQERRVVARDNVIYANFGAKKRIAPPEGSAPKVNVEKQLQAQQVPLDTASAFLRRAAEMLTDSGRLRRGREYAQDGHVLNPTFKQGVISADVAGSQNLPFQVSMSFAYRSTDDLAKITAILAADPNGMTKARAGQLGPEIVRLLLADSPDEVRFRCNCPDHSSCCKHAVALAEVAASLIDGDAGLAFSLRGINLLQLEQAVVQQAKHESQAKATLSQESFWRGGELPDLPRPKKAPALDDSDLVLLNKAMRLVSYTSIDELKAVADIEDMYDFLTQE</sequence>
<dbReference type="PANTHER" id="PTHR38133">
    <property type="entry name" value="SLR1429 PROTEIN"/>
    <property type="match status" value="1"/>
</dbReference>
<dbReference type="KEGG" id="cvt:B843_05670"/>
<dbReference type="EMBL" id="CP004353">
    <property type="protein sequence ID" value="AHI22519.1"/>
    <property type="molecule type" value="Genomic_DNA"/>
</dbReference>
<dbReference type="PANTHER" id="PTHR38133:SF1">
    <property type="entry name" value="SLR1429 PROTEIN"/>
    <property type="match status" value="1"/>
</dbReference>
<dbReference type="AlphaFoldDB" id="W5Y0S2"/>
<dbReference type="HOGENOM" id="CLU_053146_0_0_11"/>
<dbReference type="RefSeq" id="WP_025252552.1">
    <property type="nucleotide sequence ID" value="NZ_CP004353.1"/>
</dbReference>
<evidence type="ECO:0000313" key="4">
    <source>
        <dbReference type="Proteomes" id="UP000019222"/>
    </source>
</evidence>
<keyword evidence="4" id="KW-1185">Reference proteome</keyword>
<organism evidence="3 4">
    <name type="scientific">Corynebacterium vitaeruminis DSM 20294</name>
    <dbReference type="NCBI Taxonomy" id="1224164"/>
    <lineage>
        <taxon>Bacteria</taxon>
        <taxon>Bacillati</taxon>
        <taxon>Actinomycetota</taxon>
        <taxon>Actinomycetes</taxon>
        <taxon>Mycobacteriales</taxon>
        <taxon>Corynebacteriaceae</taxon>
        <taxon>Corynebacterium</taxon>
    </lineage>
</organism>
<evidence type="ECO:0000313" key="3">
    <source>
        <dbReference type="EMBL" id="AHI22519.1"/>
    </source>
</evidence>
<reference evidence="3 4" key="1">
    <citation type="submission" date="2013-02" db="EMBL/GenBank/DDBJ databases">
        <title>The complete genome sequence of Corynebacterium vitaeruminis DSM 20294.</title>
        <authorList>
            <person name="Ruckert C."/>
            <person name="Albersmeier A."/>
            <person name="Kalinowski J."/>
        </authorList>
    </citation>
    <scope>NUCLEOTIDE SEQUENCE [LARGE SCALE GENOMIC DNA]</scope>
    <source>
        <strain evidence="4">ATCC 10234</strain>
    </source>
</reference>
<dbReference type="Proteomes" id="UP000019222">
    <property type="component" value="Chromosome"/>
</dbReference>
<keyword evidence="1" id="KW-0479">Metal-binding</keyword>
<dbReference type="PROSITE" id="PS50966">
    <property type="entry name" value="ZF_SWIM"/>
    <property type="match status" value="1"/>
</dbReference>
<keyword evidence="1" id="KW-0863">Zinc-finger</keyword>
<keyword evidence="1" id="KW-0862">Zinc</keyword>
<dbReference type="STRING" id="1224164.B843_05670"/>
<dbReference type="GO" id="GO:0008270">
    <property type="term" value="F:zinc ion binding"/>
    <property type="evidence" value="ECO:0007669"/>
    <property type="project" value="UniProtKB-KW"/>
</dbReference>
<feature type="domain" description="SWIM-type" evidence="2">
    <location>
        <begin position="145"/>
        <end position="180"/>
    </location>
</feature>
<dbReference type="InterPro" id="IPR007527">
    <property type="entry name" value="Znf_SWIM"/>
</dbReference>
<proteinExistence type="predicted"/>
<evidence type="ECO:0000256" key="1">
    <source>
        <dbReference type="PROSITE-ProRule" id="PRU00325"/>
    </source>
</evidence>
<dbReference type="eggNOG" id="COG4279">
    <property type="taxonomic scope" value="Bacteria"/>
</dbReference>
<protein>
    <recommendedName>
        <fullName evidence="2">SWIM-type domain-containing protein</fullName>
    </recommendedName>
</protein>